<reference evidence="5" key="1">
    <citation type="journal article" date="2021" name="Sci. Rep.">
        <title>Diploid genomic architecture of Nitzschia inconspicua, an elite biomass production diatom.</title>
        <authorList>
            <person name="Oliver A."/>
            <person name="Podell S."/>
            <person name="Pinowska A."/>
            <person name="Traller J.C."/>
            <person name="Smith S.R."/>
            <person name="McClure R."/>
            <person name="Beliaev A."/>
            <person name="Bohutskyi P."/>
            <person name="Hill E.A."/>
            <person name="Rabines A."/>
            <person name="Zheng H."/>
            <person name="Allen L.Z."/>
            <person name="Kuo A."/>
            <person name="Grigoriev I.V."/>
            <person name="Allen A.E."/>
            <person name="Hazlebeck D."/>
            <person name="Allen E.E."/>
        </authorList>
    </citation>
    <scope>NUCLEOTIDE SEQUENCE</scope>
    <source>
        <strain evidence="5">Hildebrandi</strain>
    </source>
</reference>
<protein>
    <recommendedName>
        <fullName evidence="1">tRNA (guanine(9)-N(1))-methyltransferase</fullName>
        <ecNumber evidence="1">2.1.1.221</ecNumber>
    </recommendedName>
</protein>
<feature type="domain" description="SAM-dependent MTase TRM10-type" evidence="4">
    <location>
        <begin position="1"/>
        <end position="264"/>
    </location>
</feature>
<dbReference type="InterPro" id="IPR007356">
    <property type="entry name" value="tRNA_m1G_MeTrfase_euk"/>
</dbReference>
<evidence type="ECO:0000256" key="1">
    <source>
        <dbReference type="ARBA" id="ARBA00012797"/>
    </source>
</evidence>
<dbReference type="EMBL" id="JAGRRH010000026">
    <property type="protein sequence ID" value="KAG7341390.1"/>
    <property type="molecule type" value="Genomic_DNA"/>
</dbReference>
<dbReference type="AlphaFoldDB" id="A0A9K3KD19"/>
<accession>A0A9K3KD19</accession>
<dbReference type="GO" id="GO:0005634">
    <property type="term" value="C:nucleus"/>
    <property type="evidence" value="ECO:0007669"/>
    <property type="project" value="TreeGrafter"/>
</dbReference>
<feature type="region of interest" description="Disordered" evidence="3">
    <location>
        <begin position="268"/>
        <end position="287"/>
    </location>
</feature>
<reference evidence="5" key="2">
    <citation type="submission" date="2021-04" db="EMBL/GenBank/DDBJ databases">
        <authorList>
            <person name="Podell S."/>
        </authorList>
    </citation>
    <scope>NUCLEOTIDE SEQUENCE</scope>
    <source>
        <strain evidence="5">Hildebrandi</strain>
    </source>
</reference>
<name>A0A9K3KD19_9STRA</name>
<evidence type="ECO:0000313" key="6">
    <source>
        <dbReference type="Proteomes" id="UP000693970"/>
    </source>
</evidence>
<keyword evidence="6" id="KW-1185">Reference proteome</keyword>
<dbReference type="GO" id="GO:0002939">
    <property type="term" value="P:tRNA N1-guanine methylation"/>
    <property type="evidence" value="ECO:0007669"/>
    <property type="project" value="TreeGrafter"/>
</dbReference>
<evidence type="ECO:0000256" key="2">
    <source>
        <dbReference type="ARBA" id="ARBA00048434"/>
    </source>
</evidence>
<evidence type="ECO:0000256" key="3">
    <source>
        <dbReference type="SAM" id="MobiDB-lite"/>
    </source>
</evidence>
<sequence length="287" mass="32369">MLIKEIIEKVDDDLVKDDNALSTTDPNQDADPEINELGTRLQNEVSIHGEFPPNILVCDAGYGFPREKRPFQEKLKAISNQLANFLEWQMEEDRSASNGRSFARIQVVGCSNERTRLDLQEKLLEKLHSSTLPSHVDFTCQSLEDFLSSGPAVSLTNNDEPVPVYLSPDADETLDPQIIPPRVVVIGLLIDRRIQPNRSKDRASKLHIVSKRWPLEECFLEISANEPLNVDCILEGMQQWWWNCGNAEAVGSKENFIQAASQAINHHAQRHPSRPLHIPGSNNHDDV</sequence>
<dbReference type="PANTHER" id="PTHR13563:SF13">
    <property type="entry name" value="TRNA METHYLTRANSFERASE 10 HOMOLOG A"/>
    <property type="match status" value="1"/>
</dbReference>
<organism evidence="5 6">
    <name type="scientific">Nitzschia inconspicua</name>
    <dbReference type="NCBI Taxonomy" id="303405"/>
    <lineage>
        <taxon>Eukaryota</taxon>
        <taxon>Sar</taxon>
        <taxon>Stramenopiles</taxon>
        <taxon>Ochrophyta</taxon>
        <taxon>Bacillariophyta</taxon>
        <taxon>Bacillariophyceae</taxon>
        <taxon>Bacillariophycidae</taxon>
        <taxon>Bacillariales</taxon>
        <taxon>Bacillariaceae</taxon>
        <taxon>Nitzschia</taxon>
    </lineage>
</organism>
<comment type="caution">
    <text evidence="5">The sequence shown here is derived from an EMBL/GenBank/DDBJ whole genome shotgun (WGS) entry which is preliminary data.</text>
</comment>
<dbReference type="Proteomes" id="UP000693970">
    <property type="component" value="Unassembled WGS sequence"/>
</dbReference>
<dbReference type="OrthoDB" id="278300at2759"/>
<gene>
    <name evidence="5" type="ORF">IV203_023342</name>
</gene>
<evidence type="ECO:0000259" key="4">
    <source>
        <dbReference type="PROSITE" id="PS51675"/>
    </source>
</evidence>
<dbReference type="EC" id="2.1.1.221" evidence="1"/>
<dbReference type="PROSITE" id="PS51675">
    <property type="entry name" value="SAM_MT_TRM10"/>
    <property type="match status" value="1"/>
</dbReference>
<evidence type="ECO:0000313" key="5">
    <source>
        <dbReference type="EMBL" id="KAG7341390.1"/>
    </source>
</evidence>
<comment type="catalytic activity">
    <reaction evidence="2">
        <text>guanosine(9) in tRNA + S-adenosyl-L-methionine = N(1)-methylguanosine(9) in tRNA + S-adenosyl-L-homocysteine + H(+)</text>
        <dbReference type="Rhea" id="RHEA:43156"/>
        <dbReference type="Rhea" id="RHEA-COMP:10367"/>
        <dbReference type="Rhea" id="RHEA-COMP:10368"/>
        <dbReference type="ChEBI" id="CHEBI:15378"/>
        <dbReference type="ChEBI" id="CHEBI:57856"/>
        <dbReference type="ChEBI" id="CHEBI:59789"/>
        <dbReference type="ChEBI" id="CHEBI:73542"/>
        <dbReference type="ChEBI" id="CHEBI:74269"/>
        <dbReference type="EC" id="2.1.1.221"/>
    </reaction>
</comment>
<proteinExistence type="predicted"/>
<dbReference type="PANTHER" id="PTHR13563">
    <property type="entry name" value="TRNA (GUANINE-9-) METHYLTRANSFERASE"/>
    <property type="match status" value="1"/>
</dbReference>
<dbReference type="GO" id="GO:0000049">
    <property type="term" value="F:tRNA binding"/>
    <property type="evidence" value="ECO:0007669"/>
    <property type="project" value="TreeGrafter"/>
</dbReference>
<dbReference type="InterPro" id="IPR028564">
    <property type="entry name" value="MT_TRM10-typ"/>
</dbReference>